<feature type="domain" description="Response regulatory" evidence="2">
    <location>
        <begin position="2"/>
        <end position="115"/>
    </location>
</feature>
<dbReference type="Pfam" id="PF04397">
    <property type="entry name" value="LytTR"/>
    <property type="match status" value="1"/>
</dbReference>
<evidence type="ECO:0000256" key="1">
    <source>
        <dbReference type="PROSITE-ProRule" id="PRU00169"/>
    </source>
</evidence>
<keyword evidence="1" id="KW-0597">Phosphoprotein</keyword>
<evidence type="ECO:0000313" key="4">
    <source>
        <dbReference type="EMBL" id="QSZ42134.1"/>
    </source>
</evidence>
<dbReference type="SUPFAM" id="SSF52172">
    <property type="entry name" value="CheY-like"/>
    <property type="match status" value="1"/>
</dbReference>
<dbReference type="GO" id="GO:0003677">
    <property type="term" value="F:DNA binding"/>
    <property type="evidence" value="ECO:0007669"/>
    <property type="project" value="InterPro"/>
</dbReference>
<dbReference type="KEGG" id="saqt:GJV85_08420"/>
<dbReference type="Proteomes" id="UP000671852">
    <property type="component" value="Chromosome"/>
</dbReference>
<keyword evidence="5" id="KW-1185">Reference proteome</keyword>
<dbReference type="PROSITE" id="PS50110">
    <property type="entry name" value="RESPONSE_REGULATORY"/>
    <property type="match status" value="1"/>
</dbReference>
<dbReference type="EMBL" id="CP046072">
    <property type="protein sequence ID" value="QSZ42134.1"/>
    <property type="molecule type" value="Genomic_DNA"/>
</dbReference>
<dbReference type="InterPro" id="IPR046947">
    <property type="entry name" value="LytR-like"/>
</dbReference>
<proteinExistence type="predicted"/>
<protein>
    <submittedName>
        <fullName evidence="4">Response regulator</fullName>
    </submittedName>
</protein>
<dbReference type="PROSITE" id="PS50930">
    <property type="entry name" value="HTH_LYTTR"/>
    <property type="match status" value="1"/>
</dbReference>
<feature type="domain" description="HTH LytTR-type" evidence="3">
    <location>
        <begin position="128"/>
        <end position="233"/>
    </location>
</feature>
<reference evidence="4" key="1">
    <citation type="submission" date="2019-11" db="EMBL/GenBank/DDBJ databases">
        <authorList>
            <person name="Kojima H."/>
        </authorList>
    </citation>
    <scope>NUCLEOTIDE SEQUENCE</scope>
    <source>
        <strain evidence="4">H1576</strain>
    </source>
</reference>
<dbReference type="Gene3D" id="3.40.50.2300">
    <property type="match status" value="1"/>
</dbReference>
<dbReference type="PANTHER" id="PTHR37299:SF1">
    <property type="entry name" value="STAGE 0 SPORULATION PROTEIN A HOMOLOG"/>
    <property type="match status" value="1"/>
</dbReference>
<sequence>MKILIVDDEELARARLKRMLNTLEFNEVEEASSADEAISAFKDSSYDLVFLDINMPQVSGLELAYELKYLDENISIIFQTAYEEHALKAFDIGAVGYLVKPYSLEQVKESVSRVKSSVKSQEKEELRILSKTGESYLFLKPQEIFYVKADLSEVMIRSAKGFSYYAQKISDLQKKLEAYNFVRIHRSYLINIDEIKEIETIEQSKLRFSFANCSETIESSKDGAKAFREQFKI</sequence>
<dbReference type="RefSeq" id="WP_207560949.1">
    <property type="nucleotide sequence ID" value="NZ_CP046072.1"/>
</dbReference>
<dbReference type="InterPro" id="IPR011006">
    <property type="entry name" value="CheY-like_superfamily"/>
</dbReference>
<dbReference type="GO" id="GO:0000156">
    <property type="term" value="F:phosphorelay response regulator activity"/>
    <property type="evidence" value="ECO:0007669"/>
    <property type="project" value="InterPro"/>
</dbReference>
<feature type="modified residue" description="4-aspartylphosphate" evidence="1">
    <location>
        <position position="52"/>
    </location>
</feature>
<dbReference type="SMART" id="SM00850">
    <property type="entry name" value="LytTR"/>
    <property type="match status" value="1"/>
</dbReference>
<dbReference type="Gene3D" id="2.40.50.1020">
    <property type="entry name" value="LytTr DNA-binding domain"/>
    <property type="match status" value="1"/>
</dbReference>
<dbReference type="InterPro" id="IPR001789">
    <property type="entry name" value="Sig_transdc_resp-reg_receiver"/>
</dbReference>
<dbReference type="Pfam" id="PF00072">
    <property type="entry name" value="Response_reg"/>
    <property type="match status" value="1"/>
</dbReference>
<dbReference type="AlphaFoldDB" id="A0A975B0U3"/>
<evidence type="ECO:0000259" key="3">
    <source>
        <dbReference type="PROSITE" id="PS50930"/>
    </source>
</evidence>
<evidence type="ECO:0000259" key="2">
    <source>
        <dbReference type="PROSITE" id="PS50110"/>
    </source>
</evidence>
<dbReference type="InterPro" id="IPR007492">
    <property type="entry name" value="LytTR_DNA-bd_dom"/>
</dbReference>
<accession>A0A975B0U3</accession>
<dbReference type="PANTHER" id="PTHR37299">
    <property type="entry name" value="TRANSCRIPTIONAL REGULATOR-RELATED"/>
    <property type="match status" value="1"/>
</dbReference>
<evidence type="ECO:0000313" key="5">
    <source>
        <dbReference type="Proteomes" id="UP000671852"/>
    </source>
</evidence>
<reference evidence="4" key="2">
    <citation type="submission" date="2021-04" db="EMBL/GenBank/DDBJ databases">
        <title>Isolation and characterization of a novel species of the genus Sulfurimonas.</title>
        <authorList>
            <person name="Fukui M."/>
        </authorList>
    </citation>
    <scope>NUCLEOTIDE SEQUENCE</scope>
    <source>
        <strain evidence="4">H1576</strain>
    </source>
</reference>
<organism evidence="4 5">
    <name type="scientific">Sulfurimonas aquatica</name>
    <dbReference type="NCBI Taxonomy" id="2672570"/>
    <lineage>
        <taxon>Bacteria</taxon>
        <taxon>Pseudomonadati</taxon>
        <taxon>Campylobacterota</taxon>
        <taxon>Epsilonproteobacteria</taxon>
        <taxon>Campylobacterales</taxon>
        <taxon>Sulfurimonadaceae</taxon>
        <taxon>Sulfurimonas</taxon>
    </lineage>
</organism>
<gene>
    <name evidence="4" type="ORF">GJV85_08420</name>
</gene>
<dbReference type="SMART" id="SM00448">
    <property type="entry name" value="REC"/>
    <property type="match status" value="1"/>
</dbReference>
<name>A0A975B0U3_9BACT</name>